<dbReference type="OrthoDB" id="5295945at2"/>
<dbReference type="NCBIfam" id="TIGR00277">
    <property type="entry name" value="HDIG"/>
    <property type="match status" value="1"/>
</dbReference>
<name>A0A0S2ZMH2_9FUSO</name>
<keyword evidence="3" id="KW-0547">Nucleotide-binding</keyword>
<evidence type="ECO:0000256" key="5">
    <source>
        <dbReference type="ARBA" id="ARBA00023004"/>
    </source>
</evidence>
<dbReference type="NCBIfam" id="TIGR00488">
    <property type="entry name" value="bis(5'-nucleosyl)-tetraphosphatase (symmetrical) YqeK"/>
    <property type="match status" value="1"/>
</dbReference>
<dbReference type="RefSeq" id="WP_029492706.1">
    <property type="nucleotide sequence ID" value="NZ_ATKF01000017.1"/>
</dbReference>
<dbReference type="EMBL" id="CP013331">
    <property type="protein sequence ID" value="ALQ40088.1"/>
    <property type="molecule type" value="Genomic_DNA"/>
</dbReference>
<dbReference type="InterPro" id="IPR003607">
    <property type="entry name" value="HD/PDEase_dom"/>
</dbReference>
<evidence type="ECO:0000256" key="4">
    <source>
        <dbReference type="ARBA" id="ARBA00022801"/>
    </source>
</evidence>
<evidence type="ECO:0000256" key="6">
    <source>
        <dbReference type="ARBA" id="ARBA00049417"/>
    </source>
</evidence>
<dbReference type="InterPro" id="IPR006674">
    <property type="entry name" value="HD_domain"/>
</dbReference>
<comment type="catalytic activity">
    <reaction evidence="6">
        <text>P(1),P(4)-bis(5'-adenosyl) tetraphosphate + H2O = 2 ADP + 2 H(+)</text>
        <dbReference type="Rhea" id="RHEA:24252"/>
        <dbReference type="ChEBI" id="CHEBI:15377"/>
        <dbReference type="ChEBI" id="CHEBI:15378"/>
        <dbReference type="ChEBI" id="CHEBI:58141"/>
        <dbReference type="ChEBI" id="CHEBI:456216"/>
        <dbReference type="EC" id="3.6.1.41"/>
    </reaction>
</comment>
<keyword evidence="5" id="KW-0408">Iron</keyword>
<dbReference type="SMART" id="SM00471">
    <property type="entry name" value="HDc"/>
    <property type="match status" value="1"/>
</dbReference>
<evidence type="ECO:0000256" key="3">
    <source>
        <dbReference type="ARBA" id="ARBA00022741"/>
    </source>
</evidence>
<dbReference type="PROSITE" id="PS51831">
    <property type="entry name" value="HD"/>
    <property type="match status" value="1"/>
</dbReference>
<organism evidence="8">
    <name type="scientific">Fusobacterium hwasookii ChDC F174</name>
    <dbReference type="NCBI Taxonomy" id="1307442"/>
    <lineage>
        <taxon>Bacteria</taxon>
        <taxon>Fusobacteriati</taxon>
        <taxon>Fusobacteriota</taxon>
        <taxon>Fusobacteriia</taxon>
        <taxon>Fusobacteriales</taxon>
        <taxon>Fusobacteriaceae</taxon>
        <taxon>Fusobacterium</taxon>
    </lineage>
</organism>
<reference evidence="8" key="1">
    <citation type="submission" date="2015-11" db="EMBL/GenBank/DDBJ databases">
        <authorList>
            <person name="Zhang Y."/>
            <person name="Guo Z."/>
        </authorList>
    </citation>
    <scope>NUCLEOTIDE SEQUENCE [LARGE SCALE GENOMIC DNA]</scope>
    <source>
        <strain evidence="8">ChDC F174</strain>
    </source>
</reference>
<dbReference type="Pfam" id="PF01966">
    <property type="entry name" value="HD"/>
    <property type="match status" value="1"/>
</dbReference>
<dbReference type="CDD" id="cd00077">
    <property type="entry name" value="HDc"/>
    <property type="match status" value="1"/>
</dbReference>
<dbReference type="InterPro" id="IPR051094">
    <property type="entry name" value="Diverse_Catalytic_Enzymes"/>
</dbReference>
<accession>A0A0S2ZMH2</accession>
<dbReference type="GO" id="GO:0046872">
    <property type="term" value="F:metal ion binding"/>
    <property type="evidence" value="ECO:0007669"/>
    <property type="project" value="UniProtKB-KW"/>
</dbReference>
<evidence type="ECO:0000259" key="7">
    <source>
        <dbReference type="PROSITE" id="PS51831"/>
    </source>
</evidence>
<keyword evidence="2" id="KW-0479">Metal-binding</keyword>
<evidence type="ECO:0000313" key="8">
    <source>
        <dbReference type="EMBL" id="ALQ40088.1"/>
    </source>
</evidence>
<dbReference type="PANTHER" id="PTHR35795:SF1">
    <property type="entry name" value="BIS(5'-NUCLEOSYL)-TETRAPHOSPHATASE, SYMMETRICAL"/>
    <property type="match status" value="1"/>
</dbReference>
<proteinExistence type="predicted"/>
<dbReference type="InterPro" id="IPR006675">
    <property type="entry name" value="HDIG_dom"/>
</dbReference>
<dbReference type="InterPro" id="IPR005249">
    <property type="entry name" value="YqeK"/>
</dbReference>
<dbReference type="Proteomes" id="UP000063275">
    <property type="component" value="Chromosome"/>
</dbReference>
<evidence type="ECO:0000256" key="1">
    <source>
        <dbReference type="ARBA" id="ARBA00012506"/>
    </source>
</evidence>
<keyword evidence="4 8" id="KW-0378">Hydrolase</keyword>
<protein>
    <recommendedName>
        <fullName evidence="1">bis(5'-nucleosyl)-tetraphosphatase (symmetrical)</fullName>
        <ecNumber evidence="1">3.6.1.41</ecNumber>
    </recommendedName>
</protein>
<dbReference type="GO" id="GO:0008803">
    <property type="term" value="F:bis(5'-nucleosyl)-tetraphosphatase (symmetrical) activity"/>
    <property type="evidence" value="ECO:0007669"/>
    <property type="project" value="UniProtKB-EC"/>
</dbReference>
<dbReference type="KEGG" id="fhw:RN87_06030"/>
<gene>
    <name evidence="8" type="ORF">RN87_06030</name>
</gene>
<dbReference type="AlphaFoldDB" id="A0A0S2ZMH2"/>
<feature type="domain" description="HD" evidence="7">
    <location>
        <begin position="20"/>
        <end position="136"/>
    </location>
</feature>
<dbReference type="EC" id="3.6.1.41" evidence="1"/>
<dbReference type="GO" id="GO:0000166">
    <property type="term" value="F:nucleotide binding"/>
    <property type="evidence" value="ECO:0007669"/>
    <property type="project" value="UniProtKB-KW"/>
</dbReference>
<dbReference type="PANTHER" id="PTHR35795">
    <property type="entry name" value="SLR1885 PROTEIN"/>
    <property type="match status" value="1"/>
</dbReference>
<evidence type="ECO:0000256" key="2">
    <source>
        <dbReference type="ARBA" id="ARBA00022723"/>
    </source>
</evidence>
<dbReference type="SUPFAM" id="SSF109604">
    <property type="entry name" value="HD-domain/PDEase-like"/>
    <property type="match status" value="1"/>
</dbReference>
<dbReference type="Gene3D" id="1.10.3210.10">
    <property type="entry name" value="Hypothetical protein af1432"/>
    <property type="match status" value="1"/>
</dbReference>
<sequence>MKYNFKELKEIVKSKMSLKRFTHTLGVVEMSEKLAKIYNADIEKCKVAALLHDICKEMDMDYIKNICKNNFMSELSEEDLENNEILHGFAGSYYVKNELGIDDKEILSAIKYHTVGAKNMTLLEKIVYIADAIEYGRNYPSVVAIREETFKSLDRGILMEIEHKEKYLESIGKKSHSNTEELKKELLKKEELKTVNKII</sequence>